<keyword evidence="2 6" id="KW-0645">Protease</keyword>
<reference evidence="6 7" key="1">
    <citation type="submission" date="2014-06" db="EMBL/GenBank/DDBJ databases">
        <authorList>
            <person name="Swart Estienne"/>
        </authorList>
    </citation>
    <scope>NUCLEOTIDE SEQUENCE [LARGE SCALE GENOMIC DNA]</scope>
    <source>
        <strain evidence="6 7">130c</strain>
    </source>
</reference>
<evidence type="ECO:0000256" key="4">
    <source>
        <dbReference type="ARBA" id="ARBA00022807"/>
    </source>
</evidence>
<dbReference type="GO" id="GO:0019784">
    <property type="term" value="F:deNEDDylase activity"/>
    <property type="evidence" value="ECO:0007669"/>
    <property type="project" value="InterPro"/>
</dbReference>
<evidence type="ECO:0000256" key="3">
    <source>
        <dbReference type="ARBA" id="ARBA00022801"/>
    </source>
</evidence>
<organism evidence="6 7">
    <name type="scientific">Stylonychia lemnae</name>
    <name type="common">Ciliate</name>
    <dbReference type="NCBI Taxonomy" id="5949"/>
    <lineage>
        <taxon>Eukaryota</taxon>
        <taxon>Sar</taxon>
        <taxon>Alveolata</taxon>
        <taxon>Ciliophora</taxon>
        <taxon>Intramacronucleata</taxon>
        <taxon>Spirotrichea</taxon>
        <taxon>Stichotrichia</taxon>
        <taxon>Sporadotrichida</taxon>
        <taxon>Oxytrichidae</taxon>
        <taxon>Stylonychinae</taxon>
        <taxon>Stylonychia</taxon>
    </lineage>
</organism>
<name>A0A078B7W9_STYLE</name>
<dbReference type="SUPFAM" id="SSF54001">
    <property type="entry name" value="Cysteine proteinases"/>
    <property type="match status" value="1"/>
</dbReference>
<dbReference type="OrthoDB" id="5065855at2759"/>
<dbReference type="PANTHER" id="PTHR46468:SF1">
    <property type="entry name" value="SENTRIN-SPECIFIC PROTEASE 8"/>
    <property type="match status" value="1"/>
</dbReference>
<dbReference type="GO" id="GO:0008234">
    <property type="term" value="F:cysteine-type peptidase activity"/>
    <property type="evidence" value="ECO:0007669"/>
    <property type="project" value="UniProtKB-KW"/>
</dbReference>
<accession>A0A078B7W9</accession>
<dbReference type="GO" id="GO:0000338">
    <property type="term" value="P:protein deneddylation"/>
    <property type="evidence" value="ECO:0007669"/>
    <property type="project" value="TreeGrafter"/>
</dbReference>
<evidence type="ECO:0000313" key="6">
    <source>
        <dbReference type="EMBL" id="CDW90316.1"/>
    </source>
</evidence>
<dbReference type="InterPro" id="IPR044613">
    <property type="entry name" value="Nep1/2-like"/>
</dbReference>
<keyword evidence="4" id="KW-0788">Thiol protease</keyword>
<dbReference type="EMBL" id="CCKQ01018360">
    <property type="protein sequence ID" value="CDW90316.1"/>
    <property type="molecule type" value="Genomic_DNA"/>
</dbReference>
<sequence length="423" mass="50209">MSEILLTYHSSTIRKSDLLCLNPQSWLNDQVINYFFEYISHELIPMEYNKRIKLLDPAVVADIYMTNKKEDLIEMYGHLDLHLAELIIMPVNNNQDPTSMSSWFYFDSSHGEYSMIENTAALMQNMKFVLKQEKIKETHKQPFNFGWGLSNLNQSMKIEYVDNIPKQHNNYDCGIYLMSFAESLVLNFISRDGNLGDLKYISPIILAHIDKKYVYTKRLEIRTMLYNMINIADLDLMEARVMELERYLGIEDQDMQTYQEAQLETLDKKTQKMDDFIKVLEDKHFFLNELFEKCKYLFILVISYADEQMESFLKKEPSFKTQCMDLQKKSNLILECQQNLNQFVEYLENIQKLEQYLNFEPVFDVNEKLQDLKKINIQHASQMITCQQNQQEVEDLIVTYNDLVERISHQMICLEAQVNERVK</sequence>
<dbReference type="InterPro" id="IPR003653">
    <property type="entry name" value="Peptidase_C48_C"/>
</dbReference>
<dbReference type="InParanoid" id="A0A078B7W9"/>
<dbReference type="GO" id="GO:0005869">
    <property type="term" value="C:dynactin complex"/>
    <property type="evidence" value="ECO:0007669"/>
    <property type="project" value="InterPro"/>
</dbReference>
<dbReference type="PANTHER" id="PTHR46468">
    <property type="entry name" value="SENTRIN-SPECIFIC PROTEASE 8"/>
    <property type="match status" value="1"/>
</dbReference>
<protein>
    <submittedName>
        <fullName evidence="6">Sentrin-specific protease 8</fullName>
    </submittedName>
</protein>
<comment type="similarity">
    <text evidence="1">Belongs to the peptidase C48 family.</text>
</comment>
<evidence type="ECO:0000256" key="1">
    <source>
        <dbReference type="ARBA" id="ARBA00005234"/>
    </source>
</evidence>
<dbReference type="Pfam" id="PF07426">
    <property type="entry name" value="Dynactin_p22"/>
    <property type="match status" value="1"/>
</dbReference>
<dbReference type="AlphaFoldDB" id="A0A078B7W9"/>
<keyword evidence="7" id="KW-1185">Reference proteome</keyword>
<dbReference type="GO" id="GO:0006508">
    <property type="term" value="P:proteolysis"/>
    <property type="evidence" value="ECO:0007669"/>
    <property type="project" value="UniProtKB-KW"/>
</dbReference>
<feature type="domain" description="Ubiquitin-like protease family profile" evidence="5">
    <location>
        <begin position="11"/>
        <end position="184"/>
    </location>
</feature>
<evidence type="ECO:0000256" key="2">
    <source>
        <dbReference type="ARBA" id="ARBA00022670"/>
    </source>
</evidence>
<evidence type="ECO:0000313" key="7">
    <source>
        <dbReference type="Proteomes" id="UP000039865"/>
    </source>
</evidence>
<gene>
    <name evidence="6" type="primary">Contig11535.g12339</name>
    <name evidence="6" type="ORF">STYLEM_19458</name>
</gene>
<keyword evidence="3" id="KW-0378">Hydrolase</keyword>
<evidence type="ECO:0000259" key="5">
    <source>
        <dbReference type="PROSITE" id="PS50600"/>
    </source>
</evidence>
<dbReference type="GO" id="GO:0061640">
    <property type="term" value="P:cytoskeleton-dependent cytokinesis"/>
    <property type="evidence" value="ECO:0007669"/>
    <property type="project" value="InterPro"/>
</dbReference>
<dbReference type="Proteomes" id="UP000039865">
    <property type="component" value="Unassembled WGS sequence"/>
</dbReference>
<dbReference type="Gene3D" id="3.40.395.10">
    <property type="entry name" value="Adenoviral Proteinase, Chain A"/>
    <property type="match status" value="1"/>
</dbReference>
<dbReference type="Pfam" id="PF02902">
    <property type="entry name" value="Peptidase_C48"/>
    <property type="match status" value="1"/>
</dbReference>
<dbReference type="InterPro" id="IPR038765">
    <property type="entry name" value="Papain-like_cys_pep_sf"/>
</dbReference>
<proteinExistence type="inferred from homology"/>
<dbReference type="InterPro" id="IPR009991">
    <property type="entry name" value="DCTN3"/>
</dbReference>
<dbReference type="PROSITE" id="PS50600">
    <property type="entry name" value="ULP_PROTEASE"/>
    <property type="match status" value="1"/>
</dbReference>